<dbReference type="HOGENOM" id="CLU_824865_0_0_1"/>
<evidence type="ECO:0000313" key="2">
    <source>
        <dbReference type="EMBL" id="EFJ34749.1"/>
    </source>
</evidence>
<protein>
    <submittedName>
        <fullName evidence="2">Uncharacterized protein</fullName>
    </submittedName>
</protein>
<dbReference type="AlphaFoldDB" id="D8QZ84"/>
<sequence length="337" mass="37491">MDLHSTAMMLGYADRSFSSAGGAAHARGLIVAAIKAFSKGRAFSQFSIDRIFSDVSLALRGISLAGFAKAELFHRSPIPGRREAVRHVEDASVEEDTERGIVNCEKAIPSGGGTVENTRNPANLGQSLNENGETSRDPGPSLTDVLMPDPLLESSHQRLAPEVKRSKSFPRSTLSCLGRQHMGEVPRIRRDYEREVAALRVIYEALGTVSEATARKLHNIRSSIKRRYTEISPWQWQQIIKNRQHGRYDTSSGPSFQFLRDQGKSFQSIGESACRPGGKDLNMVMTQVSRRLFNSMTKRIFSGSLPELTAWMCVRACFPTLLKEFYVVRVAEVFPAR</sequence>
<dbReference type="InParanoid" id="D8QZ84"/>
<dbReference type="Gramene" id="EFJ34749">
    <property type="protein sequence ID" value="EFJ34749"/>
    <property type="gene ID" value="SELMODRAFT_405641"/>
</dbReference>
<keyword evidence="3" id="KW-1185">Reference proteome</keyword>
<proteinExistence type="predicted"/>
<dbReference type="Proteomes" id="UP000001514">
    <property type="component" value="Unassembled WGS sequence"/>
</dbReference>
<evidence type="ECO:0000313" key="3">
    <source>
        <dbReference type="Proteomes" id="UP000001514"/>
    </source>
</evidence>
<dbReference type="KEGG" id="smo:SELMODRAFT_405641"/>
<accession>D8QZ84</accession>
<feature type="compositionally biased region" description="Polar residues" evidence="1">
    <location>
        <begin position="115"/>
        <end position="132"/>
    </location>
</feature>
<organism evidence="3">
    <name type="scientific">Selaginella moellendorffii</name>
    <name type="common">Spikemoss</name>
    <dbReference type="NCBI Taxonomy" id="88036"/>
    <lineage>
        <taxon>Eukaryota</taxon>
        <taxon>Viridiplantae</taxon>
        <taxon>Streptophyta</taxon>
        <taxon>Embryophyta</taxon>
        <taxon>Tracheophyta</taxon>
        <taxon>Lycopodiopsida</taxon>
        <taxon>Selaginellales</taxon>
        <taxon>Selaginellaceae</taxon>
        <taxon>Selaginella</taxon>
    </lineage>
</organism>
<gene>
    <name evidence="2" type="ORF">SELMODRAFT_405641</name>
</gene>
<reference evidence="2 3" key="1">
    <citation type="journal article" date="2011" name="Science">
        <title>The Selaginella genome identifies genetic changes associated with the evolution of vascular plants.</title>
        <authorList>
            <person name="Banks J.A."/>
            <person name="Nishiyama T."/>
            <person name="Hasebe M."/>
            <person name="Bowman J.L."/>
            <person name="Gribskov M."/>
            <person name="dePamphilis C."/>
            <person name="Albert V.A."/>
            <person name="Aono N."/>
            <person name="Aoyama T."/>
            <person name="Ambrose B.A."/>
            <person name="Ashton N.W."/>
            <person name="Axtell M.J."/>
            <person name="Barker E."/>
            <person name="Barker M.S."/>
            <person name="Bennetzen J.L."/>
            <person name="Bonawitz N.D."/>
            <person name="Chapple C."/>
            <person name="Cheng C."/>
            <person name="Correa L.G."/>
            <person name="Dacre M."/>
            <person name="DeBarry J."/>
            <person name="Dreyer I."/>
            <person name="Elias M."/>
            <person name="Engstrom E.M."/>
            <person name="Estelle M."/>
            <person name="Feng L."/>
            <person name="Finet C."/>
            <person name="Floyd S.K."/>
            <person name="Frommer W.B."/>
            <person name="Fujita T."/>
            <person name="Gramzow L."/>
            <person name="Gutensohn M."/>
            <person name="Harholt J."/>
            <person name="Hattori M."/>
            <person name="Heyl A."/>
            <person name="Hirai T."/>
            <person name="Hiwatashi Y."/>
            <person name="Ishikawa M."/>
            <person name="Iwata M."/>
            <person name="Karol K.G."/>
            <person name="Koehler B."/>
            <person name="Kolukisaoglu U."/>
            <person name="Kubo M."/>
            <person name="Kurata T."/>
            <person name="Lalonde S."/>
            <person name="Li K."/>
            <person name="Li Y."/>
            <person name="Litt A."/>
            <person name="Lyons E."/>
            <person name="Manning G."/>
            <person name="Maruyama T."/>
            <person name="Michael T.P."/>
            <person name="Mikami K."/>
            <person name="Miyazaki S."/>
            <person name="Morinaga S."/>
            <person name="Murata T."/>
            <person name="Mueller-Roeber B."/>
            <person name="Nelson D.R."/>
            <person name="Obara M."/>
            <person name="Oguri Y."/>
            <person name="Olmstead R.G."/>
            <person name="Onodera N."/>
            <person name="Petersen B.L."/>
            <person name="Pils B."/>
            <person name="Prigge M."/>
            <person name="Rensing S.A."/>
            <person name="Riano-Pachon D.M."/>
            <person name="Roberts A.W."/>
            <person name="Sato Y."/>
            <person name="Scheller H.V."/>
            <person name="Schulz B."/>
            <person name="Schulz C."/>
            <person name="Shakirov E.V."/>
            <person name="Shibagaki N."/>
            <person name="Shinohara N."/>
            <person name="Shippen D.E."/>
            <person name="Soerensen I."/>
            <person name="Sotooka R."/>
            <person name="Sugimoto N."/>
            <person name="Sugita M."/>
            <person name="Sumikawa N."/>
            <person name="Tanurdzic M."/>
            <person name="Theissen G."/>
            <person name="Ulvskov P."/>
            <person name="Wakazuki S."/>
            <person name="Weng J.K."/>
            <person name="Willats W.W."/>
            <person name="Wipf D."/>
            <person name="Wolf P.G."/>
            <person name="Yang L."/>
            <person name="Zimmer A.D."/>
            <person name="Zhu Q."/>
            <person name="Mitros T."/>
            <person name="Hellsten U."/>
            <person name="Loque D."/>
            <person name="Otillar R."/>
            <person name="Salamov A."/>
            <person name="Schmutz J."/>
            <person name="Shapiro H."/>
            <person name="Lindquist E."/>
            <person name="Lucas S."/>
            <person name="Rokhsar D."/>
            <person name="Grigoriev I.V."/>
        </authorList>
    </citation>
    <scope>NUCLEOTIDE SEQUENCE [LARGE SCALE GENOMIC DNA]</scope>
</reference>
<name>D8QZ84_SELML</name>
<dbReference type="EMBL" id="GL377569">
    <property type="protein sequence ID" value="EFJ34749.1"/>
    <property type="molecule type" value="Genomic_DNA"/>
</dbReference>
<evidence type="ECO:0000256" key="1">
    <source>
        <dbReference type="SAM" id="MobiDB-lite"/>
    </source>
</evidence>
<feature type="region of interest" description="Disordered" evidence="1">
    <location>
        <begin position="106"/>
        <end position="148"/>
    </location>
</feature>